<keyword evidence="4 5" id="KW-0804">Transcription</keyword>
<dbReference type="InterPro" id="IPR050137">
    <property type="entry name" value="PyrR_bifunctional"/>
</dbReference>
<dbReference type="InterPro" id="IPR029057">
    <property type="entry name" value="PRTase-like"/>
</dbReference>
<comment type="function">
    <text evidence="5">Regulates transcriptional attenuation of the pyrimidine nucleotide (pyr) operon by binding in a uridine-dependent manner to specific sites on pyr mRNA. This disrupts an antiterminator hairpin in the RNA and favors formation of a downstream transcription terminator, leading to a reduced expression of downstream genes.</text>
</comment>
<reference evidence="7 8" key="1">
    <citation type="submission" date="2023-10" db="EMBL/GenBank/DDBJ databases">
        <title>Veillonella sp. nov., isolated from a pig farm feces dump.</title>
        <authorList>
            <person name="Chang Y.-H."/>
        </authorList>
    </citation>
    <scope>NUCLEOTIDE SEQUENCE [LARGE SCALE GENOMIC DNA]</scope>
    <source>
        <strain evidence="7 8">YH-vei2233</strain>
    </source>
</reference>
<evidence type="ECO:0000256" key="1">
    <source>
        <dbReference type="ARBA" id="ARBA00005565"/>
    </source>
</evidence>
<keyword evidence="8" id="KW-1185">Reference proteome</keyword>
<evidence type="ECO:0000256" key="3">
    <source>
        <dbReference type="ARBA" id="ARBA00023015"/>
    </source>
</evidence>
<name>A0ABU3ZA37_9FIRM</name>
<dbReference type="HAMAP" id="MF_01219">
    <property type="entry name" value="PyrR"/>
    <property type="match status" value="1"/>
</dbReference>
<keyword evidence="5 7" id="KW-0328">Glycosyltransferase</keyword>
<evidence type="ECO:0000256" key="5">
    <source>
        <dbReference type="HAMAP-Rule" id="MF_01219"/>
    </source>
</evidence>
<dbReference type="NCBIfam" id="NF003549">
    <property type="entry name" value="PRK05205.1-5"/>
    <property type="match status" value="1"/>
</dbReference>
<evidence type="ECO:0000313" key="7">
    <source>
        <dbReference type="EMBL" id="MDV5088576.1"/>
    </source>
</evidence>
<dbReference type="Gene3D" id="3.40.50.2020">
    <property type="match status" value="1"/>
</dbReference>
<dbReference type="Pfam" id="PF00156">
    <property type="entry name" value="Pribosyltran"/>
    <property type="match status" value="1"/>
</dbReference>
<keyword evidence="3 5" id="KW-0805">Transcription regulation</keyword>
<comment type="similarity">
    <text evidence="1 5">Belongs to the purine/pyrimidine phosphoribosyltransferase family. PyrR subfamily.</text>
</comment>
<dbReference type="EC" id="2.4.2.9" evidence="5"/>
<dbReference type="RefSeq" id="WP_295192525.1">
    <property type="nucleotide sequence ID" value="NZ_JAWJZA010000006.1"/>
</dbReference>
<dbReference type="NCBIfam" id="NF003548">
    <property type="entry name" value="PRK05205.1-4"/>
    <property type="match status" value="1"/>
</dbReference>
<comment type="catalytic activity">
    <reaction evidence="5">
        <text>UMP + diphosphate = 5-phospho-alpha-D-ribose 1-diphosphate + uracil</text>
        <dbReference type="Rhea" id="RHEA:13017"/>
        <dbReference type="ChEBI" id="CHEBI:17568"/>
        <dbReference type="ChEBI" id="CHEBI:33019"/>
        <dbReference type="ChEBI" id="CHEBI:57865"/>
        <dbReference type="ChEBI" id="CHEBI:58017"/>
        <dbReference type="EC" id="2.4.2.9"/>
    </reaction>
</comment>
<comment type="function">
    <text evidence="5">Also displays a weak uracil phosphoribosyltransferase activity which is not physiologically significant.</text>
</comment>
<protein>
    <recommendedName>
        <fullName evidence="5">Bifunctional protein PyrR</fullName>
    </recommendedName>
    <domain>
        <recommendedName>
            <fullName evidence="5">Pyrimidine operon regulatory protein</fullName>
        </recommendedName>
    </domain>
    <domain>
        <recommendedName>
            <fullName evidence="5">Uracil phosphoribosyltransferase</fullName>
            <shortName evidence="5">UPRTase</shortName>
            <ecNumber evidence="5">2.4.2.9</ecNumber>
        </recommendedName>
    </domain>
</protein>
<keyword evidence="2 5" id="KW-0806">Transcription termination</keyword>
<dbReference type="CDD" id="cd06223">
    <property type="entry name" value="PRTases_typeI"/>
    <property type="match status" value="1"/>
</dbReference>
<dbReference type="GO" id="GO:0004845">
    <property type="term" value="F:uracil phosphoribosyltransferase activity"/>
    <property type="evidence" value="ECO:0007669"/>
    <property type="project" value="UniProtKB-EC"/>
</dbReference>
<evidence type="ECO:0000256" key="2">
    <source>
        <dbReference type="ARBA" id="ARBA00022472"/>
    </source>
</evidence>
<dbReference type="InterPro" id="IPR023050">
    <property type="entry name" value="PyrR"/>
</dbReference>
<dbReference type="PANTHER" id="PTHR11608:SF0">
    <property type="entry name" value="BIFUNCTIONAL PROTEIN PYRR"/>
    <property type="match status" value="1"/>
</dbReference>
<dbReference type="InterPro" id="IPR000836">
    <property type="entry name" value="PRTase_dom"/>
</dbReference>
<dbReference type="EMBL" id="JAWJZB010000007">
    <property type="protein sequence ID" value="MDV5088576.1"/>
    <property type="molecule type" value="Genomic_DNA"/>
</dbReference>
<evidence type="ECO:0000259" key="6">
    <source>
        <dbReference type="Pfam" id="PF00156"/>
    </source>
</evidence>
<evidence type="ECO:0000313" key="8">
    <source>
        <dbReference type="Proteomes" id="UP001272515"/>
    </source>
</evidence>
<comment type="subunit">
    <text evidence="5">Homodimer and homohexamer; in equilibrium.</text>
</comment>
<feature type="short sequence motif" description="PRPP-binding" evidence="5">
    <location>
        <begin position="95"/>
        <end position="107"/>
    </location>
</feature>
<keyword evidence="5" id="KW-0694">RNA-binding</keyword>
<organism evidence="7 8">
    <name type="scientific">Veillonella absiana</name>
    <dbReference type="NCBI Taxonomy" id="3079305"/>
    <lineage>
        <taxon>Bacteria</taxon>
        <taxon>Bacillati</taxon>
        <taxon>Bacillota</taxon>
        <taxon>Negativicutes</taxon>
        <taxon>Veillonellales</taxon>
        <taxon>Veillonellaceae</taxon>
        <taxon>Veillonella</taxon>
    </lineage>
</organism>
<evidence type="ECO:0000256" key="4">
    <source>
        <dbReference type="ARBA" id="ARBA00023163"/>
    </source>
</evidence>
<comment type="caution">
    <text evidence="7">The sequence shown here is derived from an EMBL/GenBank/DDBJ whole genome shotgun (WGS) entry which is preliminary data.</text>
</comment>
<feature type="domain" description="Phosphoribosyltransferase" evidence="6">
    <location>
        <begin position="11"/>
        <end position="149"/>
    </location>
</feature>
<gene>
    <name evidence="5 7" type="primary">pyrR</name>
    <name evidence="7" type="ORF">RVY80_06945</name>
</gene>
<keyword evidence="5 7" id="KW-0808">Transferase</keyword>
<proteinExistence type="inferred from homology"/>
<dbReference type="PANTHER" id="PTHR11608">
    <property type="entry name" value="BIFUNCTIONAL PROTEIN PYRR"/>
    <property type="match status" value="1"/>
</dbReference>
<accession>A0ABU3ZA37</accession>
<dbReference type="SUPFAM" id="SSF53271">
    <property type="entry name" value="PRTase-like"/>
    <property type="match status" value="1"/>
</dbReference>
<sequence>MDEQRILMDSDGVMRVVRRISHEILERNKGISNALIVGIERRGVYLAKRLQREIESIEGIRIECESLNVAMYRDDRDYRPKQGNPCTINTTEKLIILVDDVLYTGRTIRAALNALMDAGRPRAIQLAVLVDRGHRELPIRADYVGKNVPTSHLENVHVNVSEVDGEDSVVLTQIEEGQQEYK</sequence>
<dbReference type="Proteomes" id="UP001272515">
    <property type="component" value="Unassembled WGS sequence"/>
</dbReference>